<dbReference type="Proteomes" id="UP000017081">
    <property type="component" value="Unassembled WGS sequence"/>
</dbReference>
<dbReference type="PANTHER" id="PTHR45228">
    <property type="entry name" value="CYCLIC DI-GMP PHOSPHODIESTERASE TM_0186-RELATED"/>
    <property type="match status" value="1"/>
</dbReference>
<keyword evidence="3" id="KW-1185">Reference proteome</keyword>
<dbReference type="PROSITE" id="PS51832">
    <property type="entry name" value="HD_GYP"/>
    <property type="match status" value="1"/>
</dbReference>
<dbReference type="SMART" id="SM00471">
    <property type="entry name" value="HDc"/>
    <property type="match status" value="1"/>
</dbReference>
<dbReference type="CDD" id="cd00077">
    <property type="entry name" value="HDc"/>
    <property type="match status" value="1"/>
</dbReference>
<dbReference type="Pfam" id="PF00497">
    <property type="entry name" value="SBP_bac_3"/>
    <property type="match status" value="1"/>
</dbReference>
<proteinExistence type="predicted"/>
<evidence type="ECO:0000259" key="1">
    <source>
        <dbReference type="PROSITE" id="PS51832"/>
    </source>
</evidence>
<feature type="domain" description="HD-GYP" evidence="1">
    <location>
        <begin position="483"/>
        <end position="677"/>
    </location>
</feature>
<dbReference type="Pfam" id="PF13487">
    <property type="entry name" value="HD_5"/>
    <property type="match status" value="1"/>
</dbReference>
<sequence length="677" mass="79654">MGKEHVVLLENENSFFFYKEKNQYKGLYPKIFEDINKKKKINLNLKELDTNLILDMEKGKNILIMDLIENEERREKYYFIPTFFYLKANMYFLNNNFIDITNFYKKRVGVIKGTYLDREFLEKYDFLHSEIIDIETREKGLQMLKDGEVDGFVADNQYGFKDNLSKIELSRIPIMVTTLAVPKSEKKLYKNLKRYFEEISPETLKNMISDSRREYYKDKFGDKYTNLKDKSISVVFPTEKTNYPLYYIEDGEEKGLAIEYLKDVGEILGIQVRKIFYSKEEDWKSNDITIASTIESSIRDNENYTNPYYTLTPVIFNRKEDGFINNLVEARKKRFAVVENSYYMDYLRKFLKEENFIYAKDMDETIEKVKRKEADYSIGDYKTLINKLYNTGYDKEIKIAGILDKKYDVSMVVNSEQKELYEALKDISASFLNENMSKNIYLEKNSYETDKSKKILIFSMGILLISFILLYKGRKNLVEKRKYEDLMLSLVSSLEAVNQFNDLETGNHIKRLNLYSELLANKLGCSKKFYEEIGRVASLHDVGKIGIDRSILKKPGKLTEEEFKVIKEHPEIGYEIIKKSGVSIMAENIARYHHEKWDGSGYPCGLKGLEIPLEARIVSVVDVYDALRQKRVYKDGFTHEKAIEIIKNESGKSFDPNIVKIFLENEFKFERLFNSNI</sequence>
<dbReference type="InterPro" id="IPR001638">
    <property type="entry name" value="Solute-binding_3/MltF_N"/>
</dbReference>
<gene>
    <name evidence="2" type="ORF">HMPREF0202_02245</name>
</gene>
<organism evidence="2 3">
    <name type="scientific">Cetobacterium somerae ATCC BAA-474</name>
    <dbReference type="NCBI Taxonomy" id="1319815"/>
    <lineage>
        <taxon>Bacteria</taxon>
        <taxon>Fusobacteriati</taxon>
        <taxon>Fusobacteriota</taxon>
        <taxon>Fusobacteriia</taxon>
        <taxon>Fusobacteriales</taxon>
        <taxon>Fusobacteriaceae</taxon>
        <taxon>Cetobacterium</taxon>
    </lineage>
</organism>
<name>U7V8N4_9FUSO</name>
<dbReference type="SUPFAM" id="SSF53850">
    <property type="entry name" value="Periplasmic binding protein-like II"/>
    <property type="match status" value="2"/>
</dbReference>
<dbReference type="InterPro" id="IPR003607">
    <property type="entry name" value="HD/PDEase_dom"/>
</dbReference>
<dbReference type="InterPro" id="IPR037522">
    <property type="entry name" value="HD_GYP_dom"/>
</dbReference>
<evidence type="ECO:0000313" key="2">
    <source>
        <dbReference type="EMBL" id="ERT67866.1"/>
    </source>
</evidence>
<comment type="caution">
    <text evidence="2">The sequence shown here is derived from an EMBL/GenBank/DDBJ whole genome shotgun (WGS) entry which is preliminary data.</text>
</comment>
<reference evidence="2 3" key="1">
    <citation type="submission" date="2013-08" db="EMBL/GenBank/DDBJ databases">
        <authorList>
            <person name="Weinstock G."/>
            <person name="Sodergren E."/>
            <person name="Wylie T."/>
            <person name="Fulton L."/>
            <person name="Fulton R."/>
            <person name="Fronick C."/>
            <person name="O'Laughlin M."/>
            <person name="Godfrey J."/>
            <person name="Miner T."/>
            <person name="Herter B."/>
            <person name="Appelbaum E."/>
            <person name="Cordes M."/>
            <person name="Lek S."/>
            <person name="Wollam A."/>
            <person name="Pepin K.H."/>
            <person name="Palsikar V.B."/>
            <person name="Mitreva M."/>
            <person name="Wilson R.K."/>
        </authorList>
    </citation>
    <scope>NUCLEOTIDE SEQUENCE [LARGE SCALE GENOMIC DNA]</scope>
    <source>
        <strain evidence="2 3">ATCC BAA-474</strain>
    </source>
</reference>
<protein>
    <submittedName>
        <fullName evidence="2">HD domain protein</fullName>
    </submittedName>
</protein>
<evidence type="ECO:0000313" key="3">
    <source>
        <dbReference type="Proteomes" id="UP000017081"/>
    </source>
</evidence>
<accession>U7V8N4</accession>
<dbReference type="InterPro" id="IPR052020">
    <property type="entry name" value="Cyclic_di-GMP/3'3'-cGAMP_PDE"/>
</dbReference>
<dbReference type="AlphaFoldDB" id="U7V8N4"/>
<dbReference type="SUPFAM" id="SSF109604">
    <property type="entry name" value="HD-domain/PDEase-like"/>
    <property type="match status" value="1"/>
</dbReference>
<dbReference type="Gene3D" id="3.40.190.10">
    <property type="entry name" value="Periplasmic binding protein-like II"/>
    <property type="match status" value="4"/>
</dbReference>
<dbReference type="Gene3D" id="1.10.3210.10">
    <property type="entry name" value="Hypothetical protein af1432"/>
    <property type="match status" value="1"/>
</dbReference>
<dbReference type="EMBL" id="AXZF01000103">
    <property type="protein sequence ID" value="ERT67866.1"/>
    <property type="molecule type" value="Genomic_DNA"/>
</dbReference>
<dbReference type="eggNOG" id="COG3437">
    <property type="taxonomic scope" value="Bacteria"/>
</dbReference>
<dbReference type="HOGENOM" id="CLU_000445_92_8_0"/>
<dbReference type="STRING" id="1319815.HMPREF0202_02245"/>